<dbReference type="AlphaFoldDB" id="Q1Q3I3"/>
<accession>Q1Q3I3</accession>
<dbReference type="EMBL" id="CT573071">
    <property type="protein sequence ID" value="CAJ74582.1"/>
    <property type="molecule type" value="Genomic_DNA"/>
</dbReference>
<protein>
    <submittedName>
        <fullName evidence="1">Uncharacterized protein</fullName>
    </submittedName>
</protein>
<name>Q1Q3I3_KUEST</name>
<reference evidence="1" key="1">
    <citation type="journal article" date="2006" name="Nature">
        <title>Deciphering the evolution and metabolism of an anammox bacterium from a community genome.</title>
        <authorList>
            <person name="Strous M."/>
            <person name="Pelletier E."/>
            <person name="Mangenot S."/>
            <person name="Rattei T."/>
            <person name="Lehner A."/>
            <person name="Taylor M.W."/>
            <person name="Horn M."/>
            <person name="Daims H."/>
            <person name="Bartol-Mavel D."/>
            <person name="Wincker P."/>
            <person name="Barbe V."/>
            <person name="Fonknechten N."/>
            <person name="Vallenet D."/>
            <person name="Segurens B."/>
            <person name="Schenowitz-Truong C."/>
            <person name="Medigue C."/>
            <person name="Collingro A."/>
            <person name="Snel B."/>
            <person name="Dutilh B.E."/>
            <person name="OpDenCamp H.J.M."/>
            <person name="vanDerDrift C."/>
            <person name="Cirpus I."/>
            <person name="vanDePas-Schoonen K.T."/>
            <person name="Harhangi H.R."/>
            <person name="vanNiftrik L."/>
            <person name="Schmid M."/>
            <person name="Keltjens J."/>
            <person name="vanDeVossenberg J."/>
            <person name="Kartal B."/>
            <person name="Meier H."/>
            <person name="Frishman D."/>
            <person name="Huynen M.A."/>
            <person name="Mewes H."/>
            <person name="Weissenbach J."/>
            <person name="Jetten M.S.M."/>
            <person name="Wagner M."/>
            <person name="LePaslier D."/>
        </authorList>
    </citation>
    <scope>NUCLEOTIDE SEQUENCE</scope>
</reference>
<organism evidence="1">
    <name type="scientific">Kuenenia stuttgartiensis</name>
    <dbReference type="NCBI Taxonomy" id="174633"/>
    <lineage>
        <taxon>Bacteria</taxon>
        <taxon>Pseudomonadati</taxon>
        <taxon>Planctomycetota</taxon>
        <taxon>Candidatus Brocadiia</taxon>
        <taxon>Candidatus Brocadiales</taxon>
        <taxon>Candidatus Brocadiaceae</taxon>
        <taxon>Candidatus Kuenenia</taxon>
    </lineage>
</organism>
<evidence type="ECO:0000313" key="1">
    <source>
        <dbReference type="EMBL" id="CAJ74582.1"/>
    </source>
</evidence>
<reference evidence="1" key="2">
    <citation type="submission" date="2006-01" db="EMBL/GenBank/DDBJ databases">
        <authorList>
            <person name="Genoscope"/>
        </authorList>
    </citation>
    <scope>NUCLEOTIDE SEQUENCE</scope>
</reference>
<sequence>MISTLKTDGSIRRLIKGLNPFYIRSMISTTRKGSNLDDPSYGLNPFYIRSMISTFYIQPIEAFTT</sequence>
<proteinExistence type="predicted"/>
<gene>
    <name evidence="1" type="ORF">kuste3819</name>
</gene>